<accession>A0AAV4Q3X8</accession>
<dbReference type="EMBL" id="BPLR01005551">
    <property type="protein sequence ID" value="GIY03179.1"/>
    <property type="molecule type" value="Genomic_DNA"/>
</dbReference>
<organism evidence="1 2">
    <name type="scientific">Caerostris extrusa</name>
    <name type="common">Bark spider</name>
    <name type="synonym">Caerostris bankana</name>
    <dbReference type="NCBI Taxonomy" id="172846"/>
    <lineage>
        <taxon>Eukaryota</taxon>
        <taxon>Metazoa</taxon>
        <taxon>Ecdysozoa</taxon>
        <taxon>Arthropoda</taxon>
        <taxon>Chelicerata</taxon>
        <taxon>Arachnida</taxon>
        <taxon>Araneae</taxon>
        <taxon>Araneomorphae</taxon>
        <taxon>Entelegynae</taxon>
        <taxon>Araneoidea</taxon>
        <taxon>Araneidae</taxon>
        <taxon>Caerostris</taxon>
    </lineage>
</organism>
<keyword evidence="2" id="KW-1185">Reference proteome</keyword>
<gene>
    <name evidence="1" type="ORF">CEXT_172811</name>
</gene>
<proteinExistence type="predicted"/>
<reference evidence="1 2" key="1">
    <citation type="submission" date="2021-06" db="EMBL/GenBank/DDBJ databases">
        <title>Caerostris extrusa draft genome.</title>
        <authorList>
            <person name="Kono N."/>
            <person name="Arakawa K."/>
        </authorList>
    </citation>
    <scope>NUCLEOTIDE SEQUENCE [LARGE SCALE GENOMIC DNA]</scope>
</reference>
<protein>
    <submittedName>
        <fullName evidence="1">Uncharacterized protein</fullName>
    </submittedName>
</protein>
<dbReference type="AlphaFoldDB" id="A0AAV4Q3X8"/>
<sequence>MVVRLQILDCESAEDDIRELKVKRCGELREVSDAVMSLISKMFGWPNFKAWLDNCTYFYRRIKCWQLCVIALANVWLVTVIGESTWAGLLVCQAATRRSTIGNGSWCLVKCGNFTKCTLYACI</sequence>
<dbReference type="Proteomes" id="UP001054945">
    <property type="component" value="Unassembled WGS sequence"/>
</dbReference>
<comment type="caution">
    <text evidence="1">The sequence shown here is derived from an EMBL/GenBank/DDBJ whole genome shotgun (WGS) entry which is preliminary data.</text>
</comment>
<evidence type="ECO:0000313" key="1">
    <source>
        <dbReference type="EMBL" id="GIY03179.1"/>
    </source>
</evidence>
<name>A0AAV4Q3X8_CAEEX</name>
<evidence type="ECO:0000313" key="2">
    <source>
        <dbReference type="Proteomes" id="UP001054945"/>
    </source>
</evidence>